<dbReference type="NCBIfam" id="NF001159">
    <property type="entry name" value="PRK00150.1-3"/>
    <property type="match status" value="1"/>
</dbReference>
<dbReference type="Pfam" id="PF01327">
    <property type="entry name" value="Pep_deformylase"/>
    <property type="match status" value="1"/>
</dbReference>
<dbReference type="PANTHER" id="PTHR10458:SF22">
    <property type="entry name" value="PEPTIDE DEFORMYLASE"/>
    <property type="match status" value="1"/>
</dbReference>
<sequence>MVLPIHIYGDPILRERTQPVQADSPELQQLLDDMVETMHAASGIGLAAPQVGRRERVFVVDLTPMQEELEASGEVLAPMPMFFINPEIVEATPTRCSMEEGCLSIPDVRELVERPEGVVIRYLDRQFRPQVLEAHGMLARVIQHEYDHLEGILFIDRLSAFRRQLLKRRLRDIARGQVSAEYPLALSRV</sequence>
<dbReference type="NCBIfam" id="TIGR00079">
    <property type="entry name" value="pept_deformyl"/>
    <property type="match status" value="1"/>
</dbReference>
<evidence type="ECO:0000256" key="4">
    <source>
        <dbReference type="ARBA" id="ARBA00022917"/>
    </source>
</evidence>
<feature type="binding site" evidence="5">
    <location>
        <position position="144"/>
    </location>
    <ligand>
        <name>Fe cation</name>
        <dbReference type="ChEBI" id="CHEBI:24875"/>
    </ligand>
</feature>
<dbReference type="InterPro" id="IPR023635">
    <property type="entry name" value="Peptide_deformylase"/>
</dbReference>
<dbReference type="GO" id="GO:0046872">
    <property type="term" value="F:metal ion binding"/>
    <property type="evidence" value="ECO:0007669"/>
    <property type="project" value="UniProtKB-KW"/>
</dbReference>
<feature type="binding site" evidence="5">
    <location>
        <position position="102"/>
    </location>
    <ligand>
        <name>Fe cation</name>
        <dbReference type="ChEBI" id="CHEBI:24875"/>
    </ligand>
</feature>
<evidence type="ECO:0000256" key="5">
    <source>
        <dbReference type="HAMAP-Rule" id="MF_00163"/>
    </source>
</evidence>
<dbReference type="PANTHER" id="PTHR10458">
    <property type="entry name" value="PEPTIDE DEFORMYLASE"/>
    <property type="match status" value="1"/>
</dbReference>
<reference evidence="6" key="1">
    <citation type="journal article" date="2020" name="mSystems">
        <title>Genome- and Community-Level Interaction Insights into Carbon Utilization and Element Cycling Functions of Hydrothermarchaeota in Hydrothermal Sediment.</title>
        <authorList>
            <person name="Zhou Z."/>
            <person name="Liu Y."/>
            <person name="Xu W."/>
            <person name="Pan J."/>
            <person name="Luo Z.H."/>
            <person name="Li M."/>
        </authorList>
    </citation>
    <scope>NUCLEOTIDE SEQUENCE [LARGE SCALE GENOMIC DNA]</scope>
    <source>
        <strain evidence="6">SpSt-143</strain>
    </source>
</reference>
<dbReference type="EC" id="3.5.1.88" evidence="5"/>
<keyword evidence="4 5" id="KW-0648">Protein biosynthesis</keyword>
<comment type="caution">
    <text evidence="6">The sequence shown here is derived from an EMBL/GenBank/DDBJ whole genome shotgun (WGS) entry which is preliminary data.</text>
</comment>
<proteinExistence type="inferred from homology"/>
<dbReference type="HAMAP" id="MF_00163">
    <property type="entry name" value="Pep_deformylase"/>
    <property type="match status" value="1"/>
</dbReference>
<evidence type="ECO:0000256" key="3">
    <source>
        <dbReference type="ARBA" id="ARBA00022801"/>
    </source>
</evidence>
<feature type="active site" evidence="5">
    <location>
        <position position="145"/>
    </location>
</feature>
<feature type="binding site" evidence="5">
    <location>
        <position position="148"/>
    </location>
    <ligand>
        <name>Fe cation</name>
        <dbReference type="ChEBI" id="CHEBI:24875"/>
    </ligand>
</feature>
<dbReference type="GO" id="GO:0006412">
    <property type="term" value="P:translation"/>
    <property type="evidence" value="ECO:0007669"/>
    <property type="project" value="UniProtKB-UniRule"/>
</dbReference>
<protein>
    <recommendedName>
        <fullName evidence="5">Peptide deformylase</fullName>
        <shortName evidence="5">PDF</shortName>
        <ecNumber evidence="5">3.5.1.88</ecNumber>
    </recommendedName>
    <alternativeName>
        <fullName evidence="5">Polypeptide deformylase</fullName>
    </alternativeName>
</protein>
<evidence type="ECO:0000256" key="1">
    <source>
        <dbReference type="ARBA" id="ARBA00010759"/>
    </source>
</evidence>
<dbReference type="PIRSF" id="PIRSF004749">
    <property type="entry name" value="Pep_def"/>
    <property type="match status" value="1"/>
</dbReference>
<dbReference type="CDD" id="cd00487">
    <property type="entry name" value="Pep_deformylase"/>
    <property type="match status" value="1"/>
</dbReference>
<name>A0A7V2B2W5_RHOMR</name>
<dbReference type="FunFam" id="3.90.45.10:FF:000003">
    <property type="entry name" value="Peptide deformylase"/>
    <property type="match status" value="1"/>
</dbReference>
<dbReference type="InterPro" id="IPR036821">
    <property type="entry name" value="Peptide_deformylase_sf"/>
</dbReference>
<dbReference type="PRINTS" id="PR01576">
    <property type="entry name" value="PDEFORMYLASE"/>
</dbReference>
<dbReference type="EMBL" id="DSGB01000007">
    <property type="protein sequence ID" value="HER97305.1"/>
    <property type="molecule type" value="Genomic_DNA"/>
</dbReference>
<dbReference type="SUPFAM" id="SSF56420">
    <property type="entry name" value="Peptide deformylase"/>
    <property type="match status" value="1"/>
</dbReference>
<dbReference type="Gene3D" id="3.90.45.10">
    <property type="entry name" value="Peptide deformylase"/>
    <property type="match status" value="1"/>
</dbReference>
<comment type="function">
    <text evidence="5">Removes the formyl group from the N-terminal Met of newly synthesized proteins. Requires at least a dipeptide for an efficient rate of reaction. N-terminal L-methionine is a prerequisite for activity but the enzyme has broad specificity at other positions.</text>
</comment>
<gene>
    <name evidence="5 6" type="primary">def</name>
    <name evidence="6" type="ORF">ENO59_12510</name>
</gene>
<accession>A0A7V2B2W5</accession>
<organism evidence="6">
    <name type="scientific">Rhodothermus marinus</name>
    <name type="common">Rhodothermus obamensis</name>
    <dbReference type="NCBI Taxonomy" id="29549"/>
    <lineage>
        <taxon>Bacteria</taxon>
        <taxon>Pseudomonadati</taxon>
        <taxon>Rhodothermota</taxon>
        <taxon>Rhodothermia</taxon>
        <taxon>Rhodothermales</taxon>
        <taxon>Rhodothermaceae</taxon>
        <taxon>Rhodothermus</taxon>
    </lineage>
</organism>
<comment type="cofactor">
    <cofactor evidence="5">
        <name>Fe(2+)</name>
        <dbReference type="ChEBI" id="CHEBI:29033"/>
    </cofactor>
    <text evidence="5">Binds 1 Fe(2+) ion.</text>
</comment>
<comment type="similarity">
    <text evidence="1 5">Belongs to the polypeptide deformylase family.</text>
</comment>
<comment type="catalytic activity">
    <reaction evidence="5">
        <text>N-terminal N-formyl-L-methionyl-[peptide] + H2O = N-terminal L-methionyl-[peptide] + formate</text>
        <dbReference type="Rhea" id="RHEA:24420"/>
        <dbReference type="Rhea" id="RHEA-COMP:10639"/>
        <dbReference type="Rhea" id="RHEA-COMP:10640"/>
        <dbReference type="ChEBI" id="CHEBI:15377"/>
        <dbReference type="ChEBI" id="CHEBI:15740"/>
        <dbReference type="ChEBI" id="CHEBI:49298"/>
        <dbReference type="ChEBI" id="CHEBI:64731"/>
        <dbReference type="EC" id="3.5.1.88"/>
    </reaction>
</comment>
<dbReference type="GO" id="GO:0042586">
    <property type="term" value="F:peptide deformylase activity"/>
    <property type="evidence" value="ECO:0007669"/>
    <property type="project" value="UniProtKB-UniRule"/>
</dbReference>
<keyword evidence="2 5" id="KW-0479">Metal-binding</keyword>
<evidence type="ECO:0000256" key="2">
    <source>
        <dbReference type="ARBA" id="ARBA00022723"/>
    </source>
</evidence>
<dbReference type="AlphaFoldDB" id="A0A7V2B2W5"/>
<evidence type="ECO:0000313" key="6">
    <source>
        <dbReference type="EMBL" id="HER97305.1"/>
    </source>
</evidence>
<keyword evidence="3 5" id="KW-0378">Hydrolase</keyword>
<keyword evidence="5" id="KW-0408">Iron</keyword>